<proteinExistence type="inferred from homology"/>
<dbReference type="GO" id="GO:0004818">
    <property type="term" value="F:glutamate-tRNA ligase activity"/>
    <property type="evidence" value="ECO:0007669"/>
    <property type="project" value="TreeGrafter"/>
</dbReference>
<feature type="binding site" evidence="7">
    <location>
        <begin position="3"/>
        <end position="7"/>
    </location>
    <ligand>
        <name>L-glutamate</name>
        <dbReference type="ChEBI" id="CHEBI:29985"/>
    </ligand>
</feature>
<feature type="short sequence motif" description="'HIGH' region" evidence="7">
    <location>
        <begin position="6"/>
        <end position="16"/>
    </location>
</feature>
<organism evidence="10 11">
    <name type="scientific">Vitreoscilla filiformis</name>
    <dbReference type="NCBI Taxonomy" id="63"/>
    <lineage>
        <taxon>Bacteria</taxon>
        <taxon>Pseudomonadati</taxon>
        <taxon>Pseudomonadota</taxon>
        <taxon>Betaproteobacteria</taxon>
        <taxon>Neisseriales</taxon>
        <taxon>Neisseriaceae</taxon>
        <taxon>Vitreoscilla</taxon>
    </lineage>
</organism>
<feature type="short sequence motif" description="'KMSKS' region" evidence="7">
    <location>
        <begin position="247"/>
        <end position="251"/>
    </location>
</feature>
<dbReference type="InterPro" id="IPR014729">
    <property type="entry name" value="Rossmann-like_a/b/a_fold"/>
</dbReference>
<feature type="binding site" evidence="7">
    <location>
        <position position="250"/>
    </location>
    <ligand>
        <name>ATP</name>
        <dbReference type="ChEBI" id="CHEBI:30616"/>
    </ligand>
</feature>
<dbReference type="SUPFAM" id="SSF52374">
    <property type="entry name" value="Nucleotidylyl transferase"/>
    <property type="match status" value="1"/>
</dbReference>
<evidence type="ECO:0000313" key="11">
    <source>
        <dbReference type="Proteomes" id="UP000199729"/>
    </source>
</evidence>
<keyword evidence="3 7" id="KW-0547">Nucleotide-binding</keyword>
<keyword evidence="5 7" id="KW-0067">ATP-binding</keyword>
<dbReference type="GO" id="GO:0005829">
    <property type="term" value="C:cytosol"/>
    <property type="evidence" value="ECO:0007669"/>
    <property type="project" value="TreeGrafter"/>
</dbReference>
<evidence type="ECO:0000256" key="3">
    <source>
        <dbReference type="ARBA" id="ARBA00022741"/>
    </source>
</evidence>
<dbReference type="PRINTS" id="PR00987">
    <property type="entry name" value="TRNASYNTHGLU"/>
</dbReference>
<dbReference type="EMBL" id="CP022423">
    <property type="protein sequence ID" value="ASM78445.1"/>
    <property type="molecule type" value="Genomic_DNA"/>
</dbReference>
<feature type="binding site" evidence="7">
    <location>
        <position position="95"/>
    </location>
    <ligand>
        <name>Zn(2+)</name>
        <dbReference type="ChEBI" id="CHEBI:29105"/>
    </ligand>
</feature>
<comment type="similarity">
    <text evidence="7">Belongs to the class-I aminoacyl-tRNA synthetase family. GluQ subfamily.</text>
</comment>
<dbReference type="GO" id="GO:0006424">
    <property type="term" value="P:glutamyl-tRNA aminoacylation"/>
    <property type="evidence" value="ECO:0007669"/>
    <property type="project" value="InterPro"/>
</dbReference>
<dbReference type="NCBIfam" id="NF004315">
    <property type="entry name" value="PRK05710.1-4"/>
    <property type="match status" value="1"/>
</dbReference>
<evidence type="ECO:0000256" key="7">
    <source>
        <dbReference type="HAMAP-Rule" id="MF_01428"/>
    </source>
</evidence>
<dbReference type="KEGG" id="vff:VITFI_CDS2668"/>
<dbReference type="Pfam" id="PF00749">
    <property type="entry name" value="tRNA-synt_1c"/>
    <property type="match status" value="1"/>
</dbReference>
<dbReference type="PANTHER" id="PTHR43311">
    <property type="entry name" value="GLUTAMATE--TRNA LIGASE"/>
    <property type="match status" value="1"/>
</dbReference>
<keyword evidence="8" id="KW-0648">Protein biosynthesis</keyword>
<dbReference type="NCBIfam" id="TIGR03838">
    <property type="entry name" value="queuosine_YadB"/>
    <property type="match status" value="1"/>
</dbReference>
<evidence type="ECO:0000256" key="2">
    <source>
        <dbReference type="ARBA" id="ARBA00022723"/>
    </source>
</evidence>
<protein>
    <recommendedName>
        <fullName evidence="7">Glutamyl-Q tRNA(Asp) synthetase</fullName>
        <shortName evidence="7">Glu-Q-RSs</shortName>
        <ecNumber evidence="7">6.1.1.-</ecNumber>
    </recommendedName>
</protein>
<evidence type="ECO:0000256" key="1">
    <source>
        <dbReference type="ARBA" id="ARBA00022598"/>
    </source>
</evidence>
<accession>A0A221KHL0</accession>
<dbReference type="GO" id="GO:0008270">
    <property type="term" value="F:zinc ion binding"/>
    <property type="evidence" value="ECO:0007669"/>
    <property type="project" value="UniProtKB-UniRule"/>
</dbReference>
<dbReference type="Gene3D" id="3.40.50.620">
    <property type="entry name" value="HUPs"/>
    <property type="match status" value="1"/>
</dbReference>
<gene>
    <name evidence="7" type="primary">gluQ</name>
    <name evidence="10" type="ORF">VITFI_CDS2668</name>
</gene>
<feature type="binding site" evidence="7">
    <location>
        <position position="209"/>
    </location>
    <ligand>
        <name>L-glutamate</name>
        <dbReference type="ChEBI" id="CHEBI:29985"/>
    </ligand>
</feature>
<keyword evidence="2 7" id="KW-0479">Metal-binding</keyword>
<evidence type="ECO:0000256" key="4">
    <source>
        <dbReference type="ARBA" id="ARBA00022833"/>
    </source>
</evidence>
<comment type="cofactor">
    <cofactor evidence="7">
        <name>Zn(2+)</name>
        <dbReference type="ChEBI" id="CHEBI:29105"/>
    </cofactor>
    <text evidence="7">Binds 1 zinc ion per subunit.</text>
</comment>
<reference evidence="10 11" key="1">
    <citation type="submission" date="2017-07" db="EMBL/GenBank/DDBJ databases">
        <title>Complete Genome Sequence of the cosmetic ferment Vitreoscilla filiformis (ATCC15551).</title>
        <authorList>
            <person name="Contreras S."/>
            <person name="Sagory-Zalkind P."/>
            <person name="Blanquart H."/>
            <person name="Iltis A."/>
            <person name="Morand S.C."/>
        </authorList>
    </citation>
    <scope>NUCLEOTIDE SEQUENCE [LARGE SCALE GENOMIC DNA]</scope>
    <source>
        <strain evidence="10 11">ATCC 15551</strain>
    </source>
</reference>
<name>A0A221KHL0_VITFI</name>
<evidence type="ECO:0000256" key="6">
    <source>
        <dbReference type="ARBA" id="ARBA00023146"/>
    </source>
</evidence>
<dbReference type="NCBIfam" id="NF004314">
    <property type="entry name" value="PRK05710.1-3"/>
    <property type="match status" value="1"/>
</dbReference>
<dbReference type="AlphaFoldDB" id="A0A221KHL0"/>
<dbReference type="InterPro" id="IPR020058">
    <property type="entry name" value="Glu/Gln-tRNA-synth_Ib_cat-dom"/>
</dbReference>
<sequence length="301" mass="32634">MGRFAPSPTGPLHAGSLVAALASWLDARAHAGRWLVRIEDIDTPRCPPGAADFILQQLAACGLHADAPVLWQSQRTAFYAAALAQLRAQGWVYPCRCSRKAIEQALLARGWQPQRHGEKVYPGTCRPPAGTVPAEDAVGELPAAWRLRTLDPQGADLIVTWTDRRLGQAQQNISQTVGDFVLRRADGLWAYQLAVVVDDAAQGVTDVVRGADLADNTPRQCHLQHVLQQPRPRYLHTPLVWAADGQKLSKQTGAAALDLRDPLAALAQAGQTLGLPPLSAPTTADWLAQAVSAWTERWAMR</sequence>
<evidence type="ECO:0000256" key="8">
    <source>
        <dbReference type="RuleBase" id="RU363037"/>
    </source>
</evidence>
<dbReference type="InterPro" id="IPR000924">
    <property type="entry name" value="Glu/Gln-tRNA-synth"/>
</dbReference>
<feature type="binding site" evidence="7">
    <location>
        <position position="121"/>
    </location>
    <ligand>
        <name>Zn(2+)</name>
        <dbReference type="ChEBI" id="CHEBI:29105"/>
    </ligand>
</feature>
<feature type="binding site" evidence="7">
    <location>
        <position position="191"/>
    </location>
    <ligand>
        <name>L-glutamate</name>
        <dbReference type="ChEBI" id="CHEBI:29985"/>
    </ligand>
</feature>
<evidence type="ECO:0000259" key="9">
    <source>
        <dbReference type="Pfam" id="PF00749"/>
    </source>
</evidence>
<evidence type="ECO:0000313" key="10">
    <source>
        <dbReference type="EMBL" id="ASM78445.1"/>
    </source>
</evidence>
<dbReference type="GO" id="GO:0006400">
    <property type="term" value="P:tRNA modification"/>
    <property type="evidence" value="ECO:0007669"/>
    <property type="project" value="InterPro"/>
</dbReference>
<dbReference type="HAMAP" id="MF_01428">
    <property type="entry name" value="Glu_Q_tRNA_synth"/>
    <property type="match status" value="1"/>
</dbReference>
<feature type="binding site" evidence="7">
    <location>
        <position position="97"/>
    </location>
    <ligand>
        <name>Zn(2+)</name>
        <dbReference type="ChEBI" id="CHEBI:29105"/>
    </ligand>
</feature>
<keyword evidence="6 7" id="KW-0030">Aminoacyl-tRNA synthetase</keyword>
<dbReference type="InterPro" id="IPR049940">
    <property type="entry name" value="GluQ/Sye"/>
</dbReference>
<keyword evidence="11" id="KW-1185">Reference proteome</keyword>
<feature type="binding site" evidence="7">
    <location>
        <position position="39"/>
    </location>
    <ligand>
        <name>L-glutamate</name>
        <dbReference type="ChEBI" id="CHEBI:29985"/>
    </ligand>
</feature>
<dbReference type="Proteomes" id="UP000199729">
    <property type="component" value="Chromosome"/>
</dbReference>
<feature type="binding site" evidence="7">
    <location>
        <position position="125"/>
    </location>
    <ligand>
        <name>Zn(2+)</name>
        <dbReference type="ChEBI" id="CHEBI:29105"/>
    </ligand>
</feature>
<keyword evidence="4 7" id="KW-0862">Zinc</keyword>
<keyword evidence="1 7" id="KW-0436">Ligase</keyword>
<dbReference type="PANTHER" id="PTHR43311:SF1">
    <property type="entry name" value="GLUTAMYL-Q TRNA(ASP) SYNTHETASE"/>
    <property type="match status" value="1"/>
</dbReference>
<dbReference type="NCBIfam" id="NF004313">
    <property type="entry name" value="PRK05710.1-2"/>
    <property type="match status" value="1"/>
</dbReference>
<feature type="domain" description="Glutamyl/glutaminyl-tRNA synthetase class Ib catalytic" evidence="9">
    <location>
        <begin position="3"/>
        <end position="254"/>
    </location>
</feature>
<dbReference type="EC" id="6.1.1.-" evidence="7"/>
<comment type="function">
    <text evidence="7">Catalyzes the tRNA-independent activation of glutamate in presence of ATP and the subsequent transfer of glutamate onto a tRNA(Asp). Glutamate is transferred on the 2-amino-5-(4,5-dihydroxy-2-cyclopenten-1-yl) moiety of the queuosine in the wobble position of the QUC anticodon.</text>
</comment>
<evidence type="ECO:0000256" key="5">
    <source>
        <dbReference type="ARBA" id="ARBA00022840"/>
    </source>
</evidence>
<dbReference type="InterPro" id="IPR022380">
    <property type="entry name" value="Glu-Q_tRNA(Asp)_Synthase"/>
</dbReference>
<dbReference type="GO" id="GO:0005524">
    <property type="term" value="F:ATP binding"/>
    <property type="evidence" value="ECO:0007669"/>
    <property type="project" value="UniProtKB-KW"/>
</dbReference>